<gene>
    <name evidence="3" type="ORF">BEMITA_LOCUS1578</name>
</gene>
<evidence type="ECO:0000256" key="2">
    <source>
        <dbReference type="SAM" id="Phobius"/>
    </source>
</evidence>
<accession>A0A9P0A2N0</accession>
<keyword evidence="2" id="KW-1133">Transmembrane helix</keyword>
<evidence type="ECO:0000256" key="1">
    <source>
        <dbReference type="SAM" id="MobiDB-lite"/>
    </source>
</evidence>
<evidence type="ECO:0000313" key="4">
    <source>
        <dbReference type="Proteomes" id="UP001152759"/>
    </source>
</evidence>
<dbReference type="Gene3D" id="3.40.50.20">
    <property type="match status" value="1"/>
</dbReference>
<reference evidence="3" key="1">
    <citation type="submission" date="2021-12" db="EMBL/GenBank/DDBJ databases">
        <authorList>
            <person name="King R."/>
        </authorList>
    </citation>
    <scope>NUCLEOTIDE SEQUENCE</scope>
</reference>
<feature type="region of interest" description="Disordered" evidence="1">
    <location>
        <begin position="1"/>
        <end position="55"/>
    </location>
</feature>
<name>A0A9P0A2N0_BEMTA</name>
<dbReference type="AlphaFoldDB" id="A0A9P0A2N0"/>
<dbReference type="EMBL" id="OU963862">
    <property type="protein sequence ID" value="CAH0381982.1"/>
    <property type="molecule type" value="Genomic_DNA"/>
</dbReference>
<feature type="compositionally biased region" description="Pro residues" evidence="1">
    <location>
        <begin position="44"/>
        <end position="55"/>
    </location>
</feature>
<sequence length="575" mass="64673">MVSAVNAGSRSENTPKLWAYRNGNGNGNGNGSIHHGFMSSSPPGSSPPSSSPPSFSPIASPHPFKTLRRSNSSSVFLLDRRIQSPSPPPIADNRSLLGCIFGSLPVRFFVFLRNLAATVIYLIWSQVFLIGPTLWISCVLWFWCKCISIPLAIVKWILTVMFTSASERARKKRTVLISGGSSIQALHLARNFYSAGARVVVCEVSGLFGLARFSTAVHRFYTLPRPSGERGEEYVEAVRRIVEKEKVSWYIPVSASNTAYYDALLKPQLEAMKCTCFCPGLKEVCTLDDTHEVLKKCRSEGMATPNFYPIACKDDIIRLYENGTLRSGRHYMVSIGVQGCRERIKLNVPNSRKDFRVSHLVTEQRPWLIVQDYPGERFVTCTTVEDSVVVANVTCRVDRADGGLVPLEHAEINQWLQQFFNKLRFLRPITGHISFRFVVSSVSGSIVPVGCRVGVSLPYICYTSVHTRIVWKPCRHFNRQVSGPLVLNSGRYWMHETVFNTIRQPGLLSVVRLLGTVLDKREALFAYWDPLPYCAYYHLQLPFNHLVKFVTGEKRVALGSSRTILQRTMTQPRLQ</sequence>
<dbReference type="Proteomes" id="UP001152759">
    <property type="component" value="Chromosome 1"/>
</dbReference>
<dbReference type="OrthoDB" id="186626at2759"/>
<dbReference type="KEGG" id="btab:109034630"/>
<evidence type="ECO:0000313" key="3">
    <source>
        <dbReference type="EMBL" id="CAH0381982.1"/>
    </source>
</evidence>
<keyword evidence="2" id="KW-0472">Membrane</keyword>
<feature type="transmembrane region" description="Helical" evidence="2">
    <location>
        <begin position="119"/>
        <end position="143"/>
    </location>
</feature>
<feature type="compositionally biased region" description="Polar residues" evidence="1">
    <location>
        <begin position="1"/>
        <end position="14"/>
    </location>
</feature>
<keyword evidence="4" id="KW-1185">Reference proteome</keyword>
<organism evidence="3 4">
    <name type="scientific">Bemisia tabaci</name>
    <name type="common">Sweetpotato whitefly</name>
    <name type="synonym">Aleurodes tabaci</name>
    <dbReference type="NCBI Taxonomy" id="7038"/>
    <lineage>
        <taxon>Eukaryota</taxon>
        <taxon>Metazoa</taxon>
        <taxon>Ecdysozoa</taxon>
        <taxon>Arthropoda</taxon>
        <taxon>Hexapoda</taxon>
        <taxon>Insecta</taxon>
        <taxon>Pterygota</taxon>
        <taxon>Neoptera</taxon>
        <taxon>Paraneoptera</taxon>
        <taxon>Hemiptera</taxon>
        <taxon>Sternorrhyncha</taxon>
        <taxon>Aleyrodoidea</taxon>
        <taxon>Aleyrodidae</taxon>
        <taxon>Aleyrodinae</taxon>
        <taxon>Bemisia</taxon>
    </lineage>
</organism>
<protein>
    <submittedName>
        <fullName evidence="3">Uncharacterized protein</fullName>
    </submittedName>
</protein>
<proteinExistence type="predicted"/>
<keyword evidence="2" id="KW-0812">Transmembrane</keyword>